<sequence length="100" mass="10787">MAFPSPAQDYMSPCIDLNRELVLHPAATFYGRVVTGAMSAEGVDKGDVLVIDRSLDPSEGTLAVCFIDGEFALRRLSGDDYASAGDLMVWGIVTYVIKKV</sequence>
<dbReference type="Gene3D" id="2.10.109.10">
    <property type="entry name" value="Umud Fragment, subunit A"/>
    <property type="match status" value="1"/>
</dbReference>
<organism evidence="2 3">
    <name type="scientific">Candidatus Cryptobacteroides intestinavium</name>
    <dbReference type="NCBI Taxonomy" id="2840766"/>
    <lineage>
        <taxon>Bacteria</taxon>
        <taxon>Pseudomonadati</taxon>
        <taxon>Bacteroidota</taxon>
        <taxon>Bacteroidia</taxon>
        <taxon>Bacteroidales</taxon>
        <taxon>Candidatus Cryptobacteroides</taxon>
    </lineage>
</organism>
<accession>A0A9D9EQ25</accession>
<evidence type="ECO:0000313" key="2">
    <source>
        <dbReference type="EMBL" id="MBO8451962.1"/>
    </source>
</evidence>
<feature type="domain" description="Peptidase S24/S26A/S26B/S26C" evidence="1">
    <location>
        <begin position="3"/>
        <end position="78"/>
    </location>
</feature>
<dbReference type="SUPFAM" id="SSF51306">
    <property type="entry name" value="LexA/Signal peptidase"/>
    <property type="match status" value="1"/>
</dbReference>
<evidence type="ECO:0000313" key="3">
    <source>
        <dbReference type="Proteomes" id="UP000823661"/>
    </source>
</evidence>
<name>A0A9D9EQ25_9BACT</name>
<dbReference type="Proteomes" id="UP000823661">
    <property type="component" value="Unassembled WGS sequence"/>
</dbReference>
<gene>
    <name evidence="2" type="ORF">IAC06_03645</name>
</gene>
<dbReference type="EMBL" id="JADIMI010000034">
    <property type="protein sequence ID" value="MBO8451962.1"/>
    <property type="molecule type" value="Genomic_DNA"/>
</dbReference>
<evidence type="ECO:0000259" key="1">
    <source>
        <dbReference type="Pfam" id="PF00717"/>
    </source>
</evidence>
<comment type="caution">
    <text evidence="2">The sequence shown here is derived from an EMBL/GenBank/DDBJ whole genome shotgun (WGS) entry which is preliminary data.</text>
</comment>
<reference evidence="2" key="2">
    <citation type="journal article" date="2021" name="PeerJ">
        <title>Extensive microbial diversity within the chicken gut microbiome revealed by metagenomics and culture.</title>
        <authorList>
            <person name="Gilroy R."/>
            <person name="Ravi A."/>
            <person name="Getino M."/>
            <person name="Pursley I."/>
            <person name="Horton D.L."/>
            <person name="Alikhan N.F."/>
            <person name="Baker D."/>
            <person name="Gharbi K."/>
            <person name="Hall N."/>
            <person name="Watson M."/>
            <person name="Adriaenssens E.M."/>
            <person name="Foster-Nyarko E."/>
            <person name="Jarju S."/>
            <person name="Secka A."/>
            <person name="Antonio M."/>
            <person name="Oren A."/>
            <person name="Chaudhuri R.R."/>
            <person name="La Ragione R."/>
            <person name="Hildebrand F."/>
            <person name="Pallen M.J."/>
        </authorList>
    </citation>
    <scope>NUCLEOTIDE SEQUENCE</scope>
    <source>
        <strain evidence="2">B1-20833</strain>
    </source>
</reference>
<dbReference type="AlphaFoldDB" id="A0A9D9EQ25"/>
<protein>
    <recommendedName>
        <fullName evidence="1">Peptidase S24/S26A/S26B/S26C domain-containing protein</fullName>
    </recommendedName>
</protein>
<dbReference type="InterPro" id="IPR036286">
    <property type="entry name" value="LexA/Signal_pep-like_sf"/>
</dbReference>
<proteinExistence type="predicted"/>
<dbReference type="Pfam" id="PF00717">
    <property type="entry name" value="Peptidase_S24"/>
    <property type="match status" value="1"/>
</dbReference>
<reference evidence="2" key="1">
    <citation type="submission" date="2020-10" db="EMBL/GenBank/DDBJ databases">
        <authorList>
            <person name="Gilroy R."/>
        </authorList>
    </citation>
    <scope>NUCLEOTIDE SEQUENCE</scope>
    <source>
        <strain evidence="2">B1-20833</strain>
    </source>
</reference>
<dbReference type="InterPro" id="IPR015927">
    <property type="entry name" value="Peptidase_S24_S26A/B/C"/>
</dbReference>